<dbReference type="InterPro" id="IPR008463">
    <property type="entry name" value="CtsR"/>
</dbReference>
<evidence type="ECO:0000256" key="8">
    <source>
        <dbReference type="ARBA" id="ARBA00023163"/>
    </source>
</evidence>
<dbReference type="Pfam" id="PF17727">
    <property type="entry name" value="CtsR_C"/>
    <property type="match status" value="1"/>
</dbReference>
<dbReference type="Gene3D" id="1.10.1200.150">
    <property type="entry name" value="Transcriptional regulator CtsR, C-terminal domain"/>
    <property type="match status" value="1"/>
</dbReference>
<keyword evidence="7 9" id="KW-0238">DNA-binding</keyword>
<evidence type="ECO:0000256" key="1">
    <source>
        <dbReference type="ARBA" id="ARBA00002097"/>
    </source>
</evidence>
<sequence>MMHNMSDIIEQYIKQLFEEAQADVVEIQRANIAERFDCVPSQLNYVIKTRFTNEHGYEIESKRGGGGYIRITKIETKDHANYIKHLLSLIGTSLSQQQAYYIIDGLLENDLITEREAKMIAAVIDRETLKLDVAARDIIRANIMKRLLPVINYY</sequence>
<evidence type="ECO:0000256" key="7">
    <source>
        <dbReference type="ARBA" id="ARBA00023125"/>
    </source>
</evidence>
<dbReference type="InterPro" id="IPR040465">
    <property type="entry name" value="CtsR_N"/>
</dbReference>
<protein>
    <recommendedName>
        <fullName evidence="3 9">Transcriptional regulator CtsR</fullName>
    </recommendedName>
</protein>
<dbReference type="InterPro" id="IPR041902">
    <property type="entry name" value="CtsR_N_sf"/>
</dbReference>
<keyword evidence="5 9" id="KW-0805">Transcription regulation</keyword>
<organism evidence="12 13">
    <name type="scientific">Staphylococcus muscae</name>
    <dbReference type="NCBI Taxonomy" id="1294"/>
    <lineage>
        <taxon>Bacteria</taxon>
        <taxon>Bacillati</taxon>
        <taxon>Bacillota</taxon>
        <taxon>Bacilli</taxon>
        <taxon>Bacillales</taxon>
        <taxon>Staphylococcaceae</taxon>
        <taxon>Staphylococcus</taxon>
    </lineage>
</organism>
<comment type="similarity">
    <text evidence="2 9">Belongs to the CtsR family.</text>
</comment>
<dbReference type="InterPro" id="IPR041473">
    <property type="entry name" value="CtsR_C"/>
</dbReference>
<evidence type="ECO:0000256" key="9">
    <source>
        <dbReference type="PIRNR" id="PIRNR010607"/>
    </source>
</evidence>
<evidence type="ECO:0000259" key="11">
    <source>
        <dbReference type="Pfam" id="PF17727"/>
    </source>
</evidence>
<dbReference type="Gene3D" id="3.30.56.130">
    <property type="entry name" value="Transcriptional regulator CtsR, winged HTH domain"/>
    <property type="match status" value="1"/>
</dbReference>
<dbReference type="GO" id="GO:0006355">
    <property type="term" value="P:regulation of DNA-templated transcription"/>
    <property type="evidence" value="ECO:0007669"/>
    <property type="project" value="UniProtKB-UniRule"/>
</dbReference>
<evidence type="ECO:0000256" key="6">
    <source>
        <dbReference type="ARBA" id="ARBA00023016"/>
    </source>
</evidence>
<feature type="domain" description="CtsR N-terminal HTH" evidence="10">
    <location>
        <begin position="4"/>
        <end position="75"/>
    </location>
</feature>
<name>A0A240BTH6_9STAP</name>
<accession>A0A240BTH6</accession>
<dbReference type="EMBL" id="LT906464">
    <property type="protein sequence ID" value="SNV98900.1"/>
    <property type="molecule type" value="Genomic_DNA"/>
</dbReference>
<evidence type="ECO:0000256" key="4">
    <source>
        <dbReference type="ARBA" id="ARBA00022491"/>
    </source>
</evidence>
<dbReference type="Pfam" id="PF05848">
    <property type="entry name" value="CtsR"/>
    <property type="match status" value="1"/>
</dbReference>
<gene>
    <name evidence="12" type="primary">ctsR</name>
    <name evidence="12" type="ORF">SAMEA4412661_00178</name>
</gene>
<keyword evidence="4 9" id="KW-0678">Repressor</keyword>
<proteinExistence type="inferred from homology"/>
<reference evidence="12 13" key="1">
    <citation type="submission" date="2017-06" db="EMBL/GenBank/DDBJ databases">
        <authorList>
            <consortium name="Pathogen Informatics"/>
        </authorList>
    </citation>
    <scope>NUCLEOTIDE SEQUENCE [LARGE SCALE GENOMIC DNA]</scope>
    <source>
        <strain evidence="12 13">NCTC13833</strain>
    </source>
</reference>
<evidence type="ECO:0000256" key="2">
    <source>
        <dbReference type="ARBA" id="ARBA00010189"/>
    </source>
</evidence>
<dbReference type="FunFam" id="3.30.56.130:FF:000001">
    <property type="entry name" value="Transcriptional regulator CtsR"/>
    <property type="match status" value="1"/>
</dbReference>
<dbReference type="InterPro" id="IPR041908">
    <property type="entry name" value="CtsR_C_sf"/>
</dbReference>
<evidence type="ECO:0000256" key="5">
    <source>
        <dbReference type="ARBA" id="ARBA00023015"/>
    </source>
</evidence>
<dbReference type="Proteomes" id="UP000243706">
    <property type="component" value="Chromosome 1"/>
</dbReference>
<comment type="function">
    <text evidence="1">Negative regulator of clpC, clpB and clpP transcription by binding directly and specifically to their promoter region.</text>
</comment>
<dbReference type="AlphaFoldDB" id="A0A240BTH6"/>
<evidence type="ECO:0000256" key="3">
    <source>
        <dbReference type="ARBA" id="ARBA00014129"/>
    </source>
</evidence>
<dbReference type="PIRSF" id="PIRSF010607">
    <property type="entry name" value="Txn_repr_CtsR"/>
    <property type="match status" value="1"/>
</dbReference>
<keyword evidence="6" id="KW-0346">Stress response</keyword>
<evidence type="ECO:0000313" key="12">
    <source>
        <dbReference type="EMBL" id="SNV98900.1"/>
    </source>
</evidence>
<keyword evidence="8 9" id="KW-0804">Transcription</keyword>
<evidence type="ECO:0000313" key="13">
    <source>
        <dbReference type="Proteomes" id="UP000243706"/>
    </source>
</evidence>
<evidence type="ECO:0000259" key="10">
    <source>
        <dbReference type="Pfam" id="PF05848"/>
    </source>
</evidence>
<dbReference type="GO" id="GO:0003677">
    <property type="term" value="F:DNA binding"/>
    <property type="evidence" value="ECO:0007669"/>
    <property type="project" value="UniProtKB-UniRule"/>
</dbReference>
<feature type="domain" description="CtsR C-terminal dimerization" evidence="11">
    <location>
        <begin position="78"/>
        <end position="148"/>
    </location>
</feature>